<gene>
    <name evidence="2" type="ORF">NTJ_05359</name>
</gene>
<evidence type="ECO:0000313" key="3">
    <source>
        <dbReference type="Proteomes" id="UP001307889"/>
    </source>
</evidence>
<organism evidence="2 3">
    <name type="scientific">Nesidiocoris tenuis</name>
    <dbReference type="NCBI Taxonomy" id="355587"/>
    <lineage>
        <taxon>Eukaryota</taxon>
        <taxon>Metazoa</taxon>
        <taxon>Ecdysozoa</taxon>
        <taxon>Arthropoda</taxon>
        <taxon>Hexapoda</taxon>
        <taxon>Insecta</taxon>
        <taxon>Pterygota</taxon>
        <taxon>Neoptera</taxon>
        <taxon>Paraneoptera</taxon>
        <taxon>Hemiptera</taxon>
        <taxon>Heteroptera</taxon>
        <taxon>Panheteroptera</taxon>
        <taxon>Cimicomorpha</taxon>
        <taxon>Miridae</taxon>
        <taxon>Dicyphina</taxon>
        <taxon>Nesidiocoris</taxon>
    </lineage>
</organism>
<evidence type="ECO:0000313" key="2">
    <source>
        <dbReference type="EMBL" id="BES92550.1"/>
    </source>
</evidence>
<reference evidence="2 3" key="1">
    <citation type="submission" date="2023-09" db="EMBL/GenBank/DDBJ databases">
        <title>Nesidiocoris tenuis whole genome shotgun sequence.</title>
        <authorList>
            <person name="Shibata T."/>
            <person name="Shimoda M."/>
            <person name="Kobayashi T."/>
            <person name="Uehara T."/>
        </authorList>
    </citation>
    <scope>NUCLEOTIDE SEQUENCE [LARGE SCALE GENOMIC DNA]</scope>
    <source>
        <strain evidence="2 3">Japan</strain>
    </source>
</reference>
<proteinExistence type="predicted"/>
<dbReference type="Pfam" id="PF15679">
    <property type="entry name" value="DUF4665"/>
    <property type="match status" value="1"/>
</dbReference>
<feature type="region of interest" description="Disordered" evidence="1">
    <location>
        <begin position="57"/>
        <end position="79"/>
    </location>
</feature>
<dbReference type="InterPro" id="IPR031389">
    <property type="entry name" value="RBIS"/>
</dbReference>
<protein>
    <submittedName>
        <fullName evidence="2">Uncharacterized protein</fullName>
    </submittedName>
</protein>
<dbReference type="Proteomes" id="UP001307889">
    <property type="component" value="Chromosome 3"/>
</dbReference>
<evidence type="ECO:0000256" key="1">
    <source>
        <dbReference type="SAM" id="MobiDB-lite"/>
    </source>
</evidence>
<accession>A0ABN7ANR9</accession>
<sequence length="110" mass="12573">MKNSKKKNPFKVDQVRSIKMKAKAKQYTGNLKQLKAIVKDKVKSTDDQLSALEDVVRTSQKKDADASNKNKSVDSEKIHNDRKQIIDDYEKSMKTEGDALDKLANWTCKE</sequence>
<name>A0ABN7ANR9_9HEMI</name>
<keyword evidence="3" id="KW-1185">Reference proteome</keyword>
<dbReference type="EMBL" id="AP028911">
    <property type="protein sequence ID" value="BES92550.1"/>
    <property type="molecule type" value="Genomic_DNA"/>
</dbReference>